<gene>
    <name evidence="2" type="ORF">DKT68_19560</name>
</gene>
<dbReference type="AlphaFoldDB" id="A0A317CXU8"/>
<dbReference type="InterPro" id="IPR029058">
    <property type="entry name" value="AB_hydrolase_fold"/>
</dbReference>
<sequence>MTYGPAGGGGVWRTTRRRTDMAGTLTHGEQLLTLVVHGDHDPVLPLPHGKALHDAIPRARLLVLEGTGHGPPEPVSEDCVSTLVRHTEGDRP</sequence>
<feature type="domain" description="Peptidase S33 tripeptidyl aminopeptidase-like C-terminal" evidence="1">
    <location>
        <begin position="26"/>
        <end position="85"/>
    </location>
</feature>
<keyword evidence="3" id="KW-1185">Reference proteome</keyword>
<dbReference type="Pfam" id="PF08386">
    <property type="entry name" value="Abhydrolase_4"/>
    <property type="match status" value="1"/>
</dbReference>
<evidence type="ECO:0000313" key="3">
    <source>
        <dbReference type="Proteomes" id="UP000245410"/>
    </source>
</evidence>
<proteinExistence type="predicted"/>
<evidence type="ECO:0000313" key="2">
    <source>
        <dbReference type="EMBL" id="PWR07267.1"/>
    </source>
</evidence>
<evidence type="ECO:0000259" key="1">
    <source>
        <dbReference type="Pfam" id="PF08386"/>
    </source>
</evidence>
<organism evidence="2 3">
    <name type="scientific">Micromonospora acroterricola</name>
    <dbReference type="NCBI Taxonomy" id="2202421"/>
    <lineage>
        <taxon>Bacteria</taxon>
        <taxon>Bacillati</taxon>
        <taxon>Actinomycetota</taxon>
        <taxon>Actinomycetes</taxon>
        <taxon>Micromonosporales</taxon>
        <taxon>Micromonosporaceae</taxon>
        <taxon>Micromonospora</taxon>
    </lineage>
</organism>
<dbReference type="SUPFAM" id="SSF53474">
    <property type="entry name" value="alpha/beta-Hydrolases"/>
    <property type="match status" value="1"/>
</dbReference>
<dbReference type="Gene3D" id="3.40.50.1820">
    <property type="entry name" value="alpha/beta hydrolase"/>
    <property type="match status" value="1"/>
</dbReference>
<name>A0A317CXU8_9ACTN</name>
<accession>A0A317CXU8</accession>
<reference evidence="2 3" key="1">
    <citation type="submission" date="2018-05" db="EMBL/GenBank/DDBJ databases">
        <title>Micromonospora atacamensis sp. nov., a novel actinobacteria isolated from high altitude Atacama Desert soil.</title>
        <authorList>
            <person name="Carro L."/>
            <person name="Golinska P."/>
            <person name="Klenk H.-P."/>
            <person name="Goodfellow M."/>
        </authorList>
    </citation>
    <scope>NUCLEOTIDE SEQUENCE [LARGE SCALE GENOMIC DNA]</scope>
    <source>
        <strain evidence="2 3">5R2A7</strain>
    </source>
</reference>
<dbReference type="OrthoDB" id="8957634at2"/>
<dbReference type="InterPro" id="IPR013595">
    <property type="entry name" value="Pept_S33_TAP-like_C"/>
</dbReference>
<dbReference type="Proteomes" id="UP000245410">
    <property type="component" value="Unassembled WGS sequence"/>
</dbReference>
<comment type="caution">
    <text evidence="2">The sequence shown here is derived from an EMBL/GenBank/DDBJ whole genome shotgun (WGS) entry which is preliminary data.</text>
</comment>
<protein>
    <recommendedName>
        <fullName evidence="1">Peptidase S33 tripeptidyl aminopeptidase-like C-terminal domain-containing protein</fullName>
    </recommendedName>
</protein>
<dbReference type="EMBL" id="QGKR01000226">
    <property type="protein sequence ID" value="PWR07267.1"/>
    <property type="molecule type" value="Genomic_DNA"/>
</dbReference>